<accession>B2GL84</accession>
<reference evidence="1 2" key="1">
    <citation type="journal article" date="2008" name="J. Bacteriol.">
        <title>Complete genome sequence of the soil actinomycete Kocuria rhizophila.</title>
        <authorList>
            <person name="Takarada H."/>
            <person name="Sekine M."/>
            <person name="Kosugi H."/>
            <person name="Matsuo Y."/>
            <person name="Fujisawa T."/>
            <person name="Omata S."/>
            <person name="Kishi E."/>
            <person name="Shimizu A."/>
            <person name="Tsukatani N."/>
            <person name="Tanikawa S."/>
            <person name="Fujita N."/>
            <person name="Harayama S."/>
        </authorList>
    </citation>
    <scope>NUCLEOTIDE SEQUENCE [LARGE SCALE GENOMIC DNA]</scope>
    <source>
        <strain evidence="2">ATCC 9341 / DSM 348 / NBRC 103217 / DC2201</strain>
    </source>
</reference>
<evidence type="ECO:0000313" key="1">
    <source>
        <dbReference type="EMBL" id="BAG30040.1"/>
    </source>
</evidence>
<protein>
    <recommendedName>
        <fullName evidence="3">Transposase</fullName>
    </recommendedName>
</protein>
<keyword evidence="2" id="KW-1185">Reference proteome</keyword>
<dbReference type="Proteomes" id="UP000008838">
    <property type="component" value="Chromosome"/>
</dbReference>
<name>B2GL84_KOCRD</name>
<dbReference type="HOGENOM" id="CLU_212229_0_0_11"/>
<evidence type="ECO:0000313" key="2">
    <source>
        <dbReference type="Proteomes" id="UP000008838"/>
    </source>
</evidence>
<proteinExistence type="predicted"/>
<dbReference type="AlphaFoldDB" id="B2GL84"/>
<dbReference type="KEGG" id="krh:KRH_16930"/>
<sequence length="50" mass="5953">MTYDAQTRLYVTKRRAEGRNDREIRRCIKHYLARHVYRNLNATTPSVNGS</sequence>
<dbReference type="EMBL" id="AP009152">
    <property type="protein sequence ID" value="BAG30040.1"/>
    <property type="molecule type" value="Genomic_DNA"/>
</dbReference>
<gene>
    <name evidence="1" type="ordered locus">KRH_16930</name>
</gene>
<organism evidence="1 2">
    <name type="scientific">Kocuria rhizophila (strain ATCC 9341 / DSM 348 / NBRC 103217 / DC2201)</name>
    <dbReference type="NCBI Taxonomy" id="378753"/>
    <lineage>
        <taxon>Bacteria</taxon>
        <taxon>Bacillati</taxon>
        <taxon>Actinomycetota</taxon>
        <taxon>Actinomycetes</taxon>
        <taxon>Micrococcales</taxon>
        <taxon>Micrococcaceae</taxon>
        <taxon>Kocuria</taxon>
    </lineage>
</organism>
<evidence type="ECO:0008006" key="3">
    <source>
        <dbReference type="Google" id="ProtNLM"/>
    </source>
</evidence>